<proteinExistence type="predicted"/>
<gene>
    <name evidence="4" type="ORF">CS062_03095</name>
</gene>
<feature type="region of interest" description="Disordered" evidence="1">
    <location>
        <begin position="167"/>
        <end position="192"/>
    </location>
</feature>
<evidence type="ECO:0000313" key="4">
    <source>
        <dbReference type="EMBL" id="PIM54622.1"/>
    </source>
</evidence>
<evidence type="ECO:0000256" key="2">
    <source>
        <dbReference type="SAM" id="Phobius"/>
    </source>
</evidence>
<keyword evidence="5" id="KW-1185">Reference proteome</keyword>
<reference evidence="4 5" key="1">
    <citation type="submission" date="2017-11" db="EMBL/GenBank/DDBJ databases">
        <title>Draft genome sequence of Mitsuaria sp. HWN-4.</title>
        <authorList>
            <person name="Gundlapally S.R."/>
        </authorList>
    </citation>
    <scope>NUCLEOTIDE SEQUENCE [LARGE SCALE GENOMIC DNA]</scope>
    <source>
        <strain evidence="4 5">HWN-4</strain>
    </source>
</reference>
<feature type="transmembrane region" description="Helical" evidence="2">
    <location>
        <begin position="6"/>
        <end position="26"/>
    </location>
</feature>
<name>A0A2G9CE52_9BURK</name>
<evidence type="ECO:0000256" key="1">
    <source>
        <dbReference type="SAM" id="MobiDB-lite"/>
    </source>
</evidence>
<keyword evidence="2" id="KW-0472">Membrane</keyword>
<dbReference type="Pfam" id="PF10881">
    <property type="entry name" value="DUF2726"/>
    <property type="match status" value="1"/>
</dbReference>
<keyword evidence="2" id="KW-1133">Transmembrane helix</keyword>
<dbReference type="InterPro" id="IPR024402">
    <property type="entry name" value="DUF2726"/>
</dbReference>
<dbReference type="RefSeq" id="WP_099860007.1">
    <property type="nucleotide sequence ID" value="NZ_PEOG01000008.1"/>
</dbReference>
<feature type="domain" description="DUF2726" evidence="3">
    <location>
        <begin position="45"/>
        <end position="148"/>
    </location>
</feature>
<dbReference type="AlphaFoldDB" id="A0A2G9CE52"/>
<feature type="region of interest" description="Disordered" evidence="1">
    <location>
        <begin position="252"/>
        <end position="308"/>
    </location>
</feature>
<dbReference type="Proteomes" id="UP000231501">
    <property type="component" value="Unassembled WGS sequence"/>
</dbReference>
<accession>A0A2G9CE52</accession>
<comment type="caution">
    <text evidence="4">The sequence shown here is derived from an EMBL/GenBank/DDBJ whole genome shotgun (WGS) entry which is preliminary data.</text>
</comment>
<dbReference type="EMBL" id="PEOG01000008">
    <property type="protein sequence ID" value="PIM54622.1"/>
    <property type="molecule type" value="Genomic_DNA"/>
</dbReference>
<sequence length="308" mass="33730">MQNLLPWIIAGLSALAVLGLLAALLLRRPRRERKPLPTEWSLSPRPVFSADERRVFRLLREALPHHVVMCKLPMVRFCQPTEARDVRYWYELLGGISVNFAICSPNGRVLAAIDLETDRPGSSRSLQIKQAVLAACRIRYLRTSVDHLPSATELQLLVPYSNQGSRASMAPMPRASSHPPVTSAAAPRRAAPVAPAARNTLWNDSPVFSDSFFAPDSRYDAFGGGESMQAPLSSMPAPMSTTMAPLPPAEPRARGYRPRAGMQEASGFRDSQLGRDSQFGHDFPPLPGEAPDADIGGVVVDSPRYGRR</sequence>
<evidence type="ECO:0000313" key="5">
    <source>
        <dbReference type="Proteomes" id="UP000231501"/>
    </source>
</evidence>
<keyword evidence="2" id="KW-0812">Transmembrane</keyword>
<dbReference type="OrthoDB" id="9149266at2"/>
<evidence type="ECO:0000259" key="3">
    <source>
        <dbReference type="Pfam" id="PF10881"/>
    </source>
</evidence>
<protein>
    <recommendedName>
        <fullName evidence="3">DUF2726 domain-containing protein</fullName>
    </recommendedName>
</protein>
<organism evidence="4 5">
    <name type="scientific">Roseateles chitinivorans</name>
    <dbReference type="NCBI Taxonomy" id="2917965"/>
    <lineage>
        <taxon>Bacteria</taxon>
        <taxon>Pseudomonadati</taxon>
        <taxon>Pseudomonadota</taxon>
        <taxon>Betaproteobacteria</taxon>
        <taxon>Burkholderiales</taxon>
        <taxon>Sphaerotilaceae</taxon>
        <taxon>Roseateles</taxon>
    </lineage>
</organism>